<dbReference type="PANTHER" id="PTHR30069:SF29">
    <property type="entry name" value="HEMOGLOBIN AND HEMOGLOBIN-HAPTOGLOBIN-BINDING PROTEIN 1-RELATED"/>
    <property type="match status" value="1"/>
</dbReference>
<feature type="domain" description="TonB-dependent receptor plug" evidence="14">
    <location>
        <begin position="54"/>
        <end position="154"/>
    </location>
</feature>
<evidence type="ECO:0000256" key="1">
    <source>
        <dbReference type="ARBA" id="ARBA00004571"/>
    </source>
</evidence>
<comment type="subcellular location">
    <subcellularLocation>
        <location evidence="1 10">Cell outer membrane</location>
        <topology evidence="1 10">Multi-pass membrane protein</topology>
    </subcellularLocation>
</comment>
<keyword evidence="16" id="KW-1185">Reference proteome</keyword>
<dbReference type="STRING" id="1121391.SAMN02745206_01483"/>
<dbReference type="InterPro" id="IPR000531">
    <property type="entry name" value="Beta-barrel_TonB"/>
</dbReference>
<feature type="domain" description="TonB-dependent receptor-like beta-barrel" evidence="13">
    <location>
        <begin position="204"/>
        <end position="634"/>
    </location>
</feature>
<dbReference type="Gene3D" id="2.170.130.10">
    <property type="entry name" value="TonB-dependent receptor, plug domain"/>
    <property type="match status" value="1"/>
</dbReference>
<evidence type="ECO:0000313" key="16">
    <source>
        <dbReference type="Proteomes" id="UP000184076"/>
    </source>
</evidence>
<dbReference type="InterPro" id="IPR012910">
    <property type="entry name" value="Plug_dom"/>
</dbReference>
<dbReference type="PROSITE" id="PS52016">
    <property type="entry name" value="TONB_DEPENDENT_REC_3"/>
    <property type="match status" value="1"/>
</dbReference>
<comment type="similarity">
    <text evidence="10 11">Belongs to the TonB-dependent receptor family.</text>
</comment>
<evidence type="ECO:0000259" key="13">
    <source>
        <dbReference type="Pfam" id="PF00593"/>
    </source>
</evidence>
<evidence type="ECO:0000256" key="10">
    <source>
        <dbReference type="PROSITE-ProRule" id="PRU01360"/>
    </source>
</evidence>
<protein>
    <submittedName>
        <fullName evidence="15">Vitamin B12 transporter</fullName>
    </submittedName>
</protein>
<dbReference type="InterPro" id="IPR036942">
    <property type="entry name" value="Beta-barrel_TonB_sf"/>
</dbReference>
<dbReference type="GO" id="GO:0009279">
    <property type="term" value="C:cell outer membrane"/>
    <property type="evidence" value="ECO:0007669"/>
    <property type="project" value="UniProtKB-SubCell"/>
</dbReference>
<dbReference type="AlphaFoldDB" id="A0A1M4ZK67"/>
<organism evidence="15 16">
    <name type="scientific">Desulfacinum infernum DSM 9756</name>
    <dbReference type="NCBI Taxonomy" id="1121391"/>
    <lineage>
        <taxon>Bacteria</taxon>
        <taxon>Pseudomonadati</taxon>
        <taxon>Thermodesulfobacteriota</taxon>
        <taxon>Syntrophobacteria</taxon>
        <taxon>Syntrophobacterales</taxon>
        <taxon>Syntrophobacteraceae</taxon>
        <taxon>Desulfacinum</taxon>
    </lineage>
</organism>
<sequence>MRVQKGLVMGLLVVLLGTAAAVNAGAQDQAEAVSLGDVVVTATRTPTPEGAVGVSHTVITEEEIQARQAADVAELLRDVAGITLVRQGSQGAQSVIFPRGGENNFTMVLIDGVQVNLGGGDFYWETLSTDNIERIEIIRGPQSALYGSDAIGGVIQIFTKSGYGPPSVEVSTAHGARSENGNYLGEQHLRVSGGNDQMGFSVAYGRIDDGGALDINNDYWNNTLSARFDLFPKDNWEITLTGRLNDSRYEYPTESIGDKYSPLDPDQHEREMDTVVGLTTRVQATSWWENVASVGYHRNDREIDDPYNPETDFYAWNGEYEETRTTFDYHANLTFSPADPVSSVLTLGYEYERETYHQESTDFATTKLTADRTNDALYVQEQLSFFDRVHLVGGFRVEDNSAFGTEVSPRGSIAVDIRETGTKLRAAAGKGIKEPTFYENFADDAWTLGNEDLDPETAVSWEVGVDQRLWEDRVTIGLTYFESRYKDLIAYVPTPYPAPPVRTPNFFNVQEAESRGVELAVKVRAMENVTLGGSYTFLDTEVTDDGGLGSVAFKEGKDLIRRPSHAASGWIDWRWGGFRTFVKGLYVGERDDVYWRVAERVELDDYFVLDATVSYQVPAPAPIKDMEVFVKGSNILDEDYEEAFGFTAPGASFMAGLSFKL</sequence>
<dbReference type="PANTHER" id="PTHR30069">
    <property type="entry name" value="TONB-DEPENDENT OUTER MEMBRANE RECEPTOR"/>
    <property type="match status" value="1"/>
</dbReference>
<keyword evidence="5 12" id="KW-0732">Signal</keyword>
<dbReference type="Proteomes" id="UP000184076">
    <property type="component" value="Unassembled WGS sequence"/>
</dbReference>
<evidence type="ECO:0000313" key="15">
    <source>
        <dbReference type="EMBL" id="SHF18207.1"/>
    </source>
</evidence>
<evidence type="ECO:0000256" key="6">
    <source>
        <dbReference type="ARBA" id="ARBA00023077"/>
    </source>
</evidence>
<accession>A0A1M4ZK67</accession>
<keyword evidence="4 10" id="KW-0812">Transmembrane</keyword>
<evidence type="ECO:0000256" key="8">
    <source>
        <dbReference type="ARBA" id="ARBA00023170"/>
    </source>
</evidence>
<dbReference type="SUPFAM" id="SSF56935">
    <property type="entry name" value="Porins"/>
    <property type="match status" value="1"/>
</dbReference>
<dbReference type="EMBL" id="FQVB01000012">
    <property type="protein sequence ID" value="SHF18207.1"/>
    <property type="molecule type" value="Genomic_DNA"/>
</dbReference>
<dbReference type="Pfam" id="PF07715">
    <property type="entry name" value="Plug"/>
    <property type="match status" value="1"/>
</dbReference>
<proteinExistence type="inferred from homology"/>
<evidence type="ECO:0000256" key="4">
    <source>
        <dbReference type="ARBA" id="ARBA00022692"/>
    </source>
</evidence>
<evidence type="ECO:0000256" key="7">
    <source>
        <dbReference type="ARBA" id="ARBA00023136"/>
    </source>
</evidence>
<feature type="signal peptide" evidence="12">
    <location>
        <begin position="1"/>
        <end position="26"/>
    </location>
</feature>
<keyword evidence="6 11" id="KW-0798">TonB box</keyword>
<dbReference type="Pfam" id="PF00593">
    <property type="entry name" value="TonB_dep_Rec_b-barrel"/>
    <property type="match status" value="1"/>
</dbReference>
<keyword evidence="7 10" id="KW-0472">Membrane</keyword>
<evidence type="ECO:0000256" key="3">
    <source>
        <dbReference type="ARBA" id="ARBA00022452"/>
    </source>
</evidence>
<evidence type="ECO:0000256" key="11">
    <source>
        <dbReference type="RuleBase" id="RU003357"/>
    </source>
</evidence>
<keyword evidence="8" id="KW-0675">Receptor</keyword>
<evidence type="ECO:0000256" key="12">
    <source>
        <dbReference type="SAM" id="SignalP"/>
    </source>
</evidence>
<dbReference type="GO" id="GO:0044718">
    <property type="term" value="P:siderophore transmembrane transport"/>
    <property type="evidence" value="ECO:0007669"/>
    <property type="project" value="TreeGrafter"/>
</dbReference>
<reference evidence="16" key="1">
    <citation type="submission" date="2016-11" db="EMBL/GenBank/DDBJ databases">
        <authorList>
            <person name="Varghese N."/>
            <person name="Submissions S."/>
        </authorList>
    </citation>
    <scope>NUCLEOTIDE SEQUENCE [LARGE SCALE GENOMIC DNA]</scope>
    <source>
        <strain evidence="16">DSM 9756</strain>
    </source>
</reference>
<dbReference type="GO" id="GO:0015344">
    <property type="term" value="F:siderophore uptake transmembrane transporter activity"/>
    <property type="evidence" value="ECO:0007669"/>
    <property type="project" value="TreeGrafter"/>
</dbReference>
<evidence type="ECO:0000256" key="9">
    <source>
        <dbReference type="ARBA" id="ARBA00023237"/>
    </source>
</evidence>
<evidence type="ECO:0000259" key="14">
    <source>
        <dbReference type="Pfam" id="PF07715"/>
    </source>
</evidence>
<evidence type="ECO:0000256" key="5">
    <source>
        <dbReference type="ARBA" id="ARBA00022729"/>
    </source>
</evidence>
<gene>
    <name evidence="15" type="ORF">SAMN02745206_01483</name>
</gene>
<evidence type="ECO:0000256" key="2">
    <source>
        <dbReference type="ARBA" id="ARBA00022448"/>
    </source>
</evidence>
<dbReference type="InterPro" id="IPR039426">
    <property type="entry name" value="TonB-dep_rcpt-like"/>
</dbReference>
<dbReference type="Gene3D" id="2.40.170.20">
    <property type="entry name" value="TonB-dependent receptor, beta-barrel domain"/>
    <property type="match status" value="1"/>
</dbReference>
<feature type="chain" id="PRO_5012363967" evidence="12">
    <location>
        <begin position="27"/>
        <end position="661"/>
    </location>
</feature>
<keyword evidence="3 10" id="KW-1134">Transmembrane beta strand</keyword>
<keyword evidence="9 10" id="KW-0998">Cell outer membrane</keyword>
<dbReference type="CDD" id="cd01347">
    <property type="entry name" value="ligand_gated_channel"/>
    <property type="match status" value="1"/>
</dbReference>
<name>A0A1M4ZK67_9BACT</name>
<dbReference type="InterPro" id="IPR037066">
    <property type="entry name" value="Plug_dom_sf"/>
</dbReference>
<dbReference type="RefSeq" id="WP_178371937.1">
    <property type="nucleotide sequence ID" value="NZ_FQVB01000012.1"/>
</dbReference>
<keyword evidence="2 10" id="KW-0813">Transport</keyword>